<comment type="cofactor">
    <cofactor evidence="13">
        <name>Mg(2+)</name>
        <dbReference type="ChEBI" id="CHEBI:18420"/>
    </cofactor>
    <text evidence="13">Binds 2 Mg(2+) ion per subunit.</text>
</comment>
<dbReference type="NCBIfam" id="TIGR00228">
    <property type="entry name" value="ruvC"/>
    <property type="match status" value="1"/>
</dbReference>
<keyword evidence="2 13" id="KW-0963">Cytoplasm</keyword>
<evidence type="ECO:0000256" key="7">
    <source>
        <dbReference type="ARBA" id="ARBA00022801"/>
    </source>
</evidence>
<dbReference type="HAMAP" id="MF_00034">
    <property type="entry name" value="RuvC"/>
    <property type="match status" value="1"/>
</dbReference>
<dbReference type="NCBIfam" id="NF000711">
    <property type="entry name" value="PRK00039.2-1"/>
    <property type="match status" value="1"/>
</dbReference>
<dbReference type="PANTHER" id="PTHR30194:SF3">
    <property type="entry name" value="CROSSOVER JUNCTION ENDODEOXYRIBONUCLEASE RUVC"/>
    <property type="match status" value="1"/>
</dbReference>
<dbReference type="RefSeq" id="WP_036906636.1">
    <property type="nucleotide sequence ID" value="NZ_CP138967.1"/>
</dbReference>
<keyword evidence="8 13" id="KW-0460">Magnesium</keyword>
<evidence type="ECO:0000256" key="10">
    <source>
        <dbReference type="ARBA" id="ARBA00023172"/>
    </source>
</evidence>
<keyword evidence="5 13" id="KW-0255">Endonuclease</keyword>
<name>A0A0A2C178_PROMR</name>
<evidence type="ECO:0000256" key="9">
    <source>
        <dbReference type="ARBA" id="ARBA00023125"/>
    </source>
</evidence>
<accession>A0A0A2C178</accession>
<dbReference type="PRINTS" id="PR00696">
    <property type="entry name" value="RSOLVASERUVC"/>
</dbReference>
<dbReference type="InterPro" id="IPR002176">
    <property type="entry name" value="X-over_junc_endoDNase_RuvC"/>
</dbReference>
<gene>
    <name evidence="13" type="primary">ruvC</name>
    <name evidence="15" type="ORF">EV03_1540</name>
</gene>
<dbReference type="Gene3D" id="3.30.420.10">
    <property type="entry name" value="Ribonuclease H-like superfamily/Ribonuclease H"/>
    <property type="match status" value="1"/>
</dbReference>
<dbReference type="SUPFAM" id="SSF53098">
    <property type="entry name" value="Ribonuclease H-like"/>
    <property type="match status" value="1"/>
</dbReference>
<evidence type="ECO:0000256" key="2">
    <source>
        <dbReference type="ARBA" id="ARBA00022490"/>
    </source>
</evidence>
<keyword evidence="10 13" id="KW-0233">DNA recombination</keyword>
<keyword evidence="4 13" id="KW-0479">Metal-binding</keyword>
<dbReference type="GO" id="GO:0000287">
    <property type="term" value="F:magnesium ion binding"/>
    <property type="evidence" value="ECO:0007669"/>
    <property type="project" value="UniProtKB-UniRule"/>
</dbReference>
<evidence type="ECO:0000256" key="12">
    <source>
        <dbReference type="ARBA" id="ARBA00029354"/>
    </source>
</evidence>
<comment type="catalytic activity">
    <reaction evidence="12 13">
        <text>Endonucleolytic cleavage at a junction such as a reciprocal single-stranded crossover between two homologous DNA duplexes (Holliday junction).</text>
        <dbReference type="EC" id="3.1.21.10"/>
    </reaction>
</comment>
<dbReference type="GO" id="GO:0005737">
    <property type="term" value="C:cytoplasm"/>
    <property type="evidence" value="ECO:0007669"/>
    <property type="project" value="UniProtKB-SubCell"/>
</dbReference>
<comment type="caution">
    <text evidence="15">The sequence shown here is derived from an EMBL/GenBank/DDBJ whole genome shotgun (WGS) entry which is preliminary data.</text>
</comment>
<keyword evidence="7 13" id="KW-0378">Hydrolase</keyword>
<evidence type="ECO:0000256" key="11">
    <source>
        <dbReference type="ARBA" id="ARBA00023204"/>
    </source>
</evidence>
<dbReference type="EC" id="3.1.21.10" evidence="13 14"/>
<comment type="subcellular location">
    <subcellularLocation>
        <location evidence="13">Cytoplasm</location>
    </subcellularLocation>
</comment>
<comment type="function">
    <text evidence="13">The RuvA-RuvB-RuvC complex processes Holliday junction (HJ) DNA during genetic recombination and DNA repair. Endonuclease that resolves HJ intermediates. Cleaves cruciform DNA by making single-stranded nicks across the HJ at symmetrical positions within the homologous arms, yielding a 5'-phosphate and a 3'-hydroxyl group; requires a central core of homology in the junction. The consensus cleavage sequence is 5'-(A/T)TT(C/G)-3'. Cleavage occurs on the 3'-side of the TT dinucleotide at the point of strand exchange. HJ branch migration catalyzed by RuvA-RuvB allows RuvC to scan DNA until it finds its consensus sequence, where it cleaves and resolves the cruciform DNA.</text>
</comment>
<dbReference type="AlphaFoldDB" id="A0A0A2C178"/>
<dbReference type="InterPro" id="IPR012337">
    <property type="entry name" value="RNaseH-like_sf"/>
</dbReference>
<feature type="binding site" evidence="13">
    <location>
        <position position="67"/>
    </location>
    <ligand>
        <name>Mg(2+)</name>
        <dbReference type="ChEBI" id="CHEBI:18420"/>
        <label>2</label>
    </ligand>
</feature>
<evidence type="ECO:0000313" key="16">
    <source>
        <dbReference type="Proteomes" id="UP000030392"/>
    </source>
</evidence>
<dbReference type="Proteomes" id="UP000030392">
    <property type="component" value="Unassembled WGS sequence"/>
</dbReference>
<feature type="active site" evidence="13">
    <location>
        <position position="139"/>
    </location>
</feature>
<evidence type="ECO:0000256" key="3">
    <source>
        <dbReference type="ARBA" id="ARBA00022722"/>
    </source>
</evidence>
<dbReference type="CDD" id="cd16962">
    <property type="entry name" value="RuvC"/>
    <property type="match status" value="1"/>
</dbReference>
<feature type="binding site" evidence="13">
    <location>
        <position position="7"/>
    </location>
    <ligand>
        <name>Mg(2+)</name>
        <dbReference type="ChEBI" id="CHEBI:18420"/>
        <label>1</label>
    </ligand>
</feature>
<dbReference type="GO" id="GO:0006310">
    <property type="term" value="P:DNA recombination"/>
    <property type="evidence" value="ECO:0007669"/>
    <property type="project" value="UniProtKB-UniRule"/>
</dbReference>
<keyword evidence="9 13" id="KW-0238">DNA-binding</keyword>
<evidence type="ECO:0000256" key="8">
    <source>
        <dbReference type="ARBA" id="ARBA00022842"/>
    </source>
</evidence>
<feature type="active site" evidence="13">
    <location>
        <position position="7"/>
    </location>
</feature>
<dbReference type="GO" id="GO:0003677">
    <property type="term" value="F:DNA binding"/>
    <property type="evidence" value="ECO:0007669"/>
    <property type="project" value="UniProtKB-KW"/>
</dbReference>
<evidence type="ECO:0000256" key="14">
    <source>
        <dbReference type="NCBIfam" id="TIGR00228"/>
    </source>
</evidence>
<dbReference type="FunFam" id="3.30.420.10:FF:000002">
    <property type="entry name" value="Crossover junction endodeoxyribonuclease RuvC"/>
    <property type="match status" value="1"/>
</dbReference>
<protein>
    <recommendedName>
        <fullName evidence="13 14">Crossover junction endodeoxyribonuclease RuvC</fullName>
        <ecNumber evidence="13 14">3.1.21.10</ecNumber>
    </recommendedName>
    <alternativeName>
        <fullName evidence="13">Holliday junction nuclease RuvC</fullName>
    </alternativeName>
    <alternativeName>
        <fullName evidence="13">Holliday junction resolvase RuvC</fullName>
    </alternativeName>
</protein>
<dbReference type="GO" id="GO:0048476">
    <property type="term" value="C:Holliday junction resolvase complex"/>
    <property type="evidence" value="ECO:0007669"/>
    <property type="project" value="UniProtKB-UniRule"/>
</dbReference>
<evidence type="ECO:0000256" key="4">
    <source>
        <dbReference type="ARBA" id="ARBA00022723"/>
    </source>
</evidence>
<evidence type="ECO:0000256" key="6">
    <source>
        <dbReference type="ARBA" id="ARBA00022763"/>
    </source>
</evidence>
<evidence type="ECO:0000256" key="5">
    <source>
        <dbReference type="ARBA" id="ARBA00022759"/>
    </source>
</evidence>
<dbReference type="EMBL" id="JNAX01000014">
    <property type="protein sequence ID" value="KGG20076.1"/>
    <property type="molecule type" value="Genomic_DNA"/>
</dbReference>
<dbReference type="GO" id="GO:0006281">
    <property type="term" value="P:DNA repair"/>
    <property type="evidence" value="ECO:0007669"/>
    <property type="project" value="UniProtKB-UniRule"/>
</dbReference>
<evidence type="ECO:0000313" key="15">
    <source>
        <dbReference type="EMBL" id="KGG20076.1"/>
    </source>
</evidence>
<keyword evidence="3 13" id="KW-0540">Nuclease</keyword>
<feature type="active site" evidence="13">
    <location>
        <position position="67"/>
    </location>
</feature>
<feature type="binding site" evidence="13">
    <location>
        <position position="139"/>
    </location>
    <ligand>
        <name>Mg(2+)</name>
        <dbReference type="ChEBI" id="CHEBI:18420"/>
        <label>1</label>
    </ligand>
</feature>
<keyword evidence="11 13" id="KW-0234">DNA repair</keyword>
<keyword evidence="6 13" id="KW-0227">DNA damage</keyword>
<proteinExistence type="inferred from homology"/>
<comment type="similarity">
    <text evidence="1 13">Belongs to the RuvC family.</text>
</comment>
<sequence length="154" mass="17000">MRIIGIDPGLARVGYGIIDEIEGKKIMIDCGIIETKSTQKEEERLVEISNDLGSIIKKWNPNSAAVEKFFFYRSSTTISVVQARGVIMMTLGKYKLPIQEFPPMQIKLAVTGYGHSDKNEVLNCVMHELSITSPPKPDDAADALAIALTGIYLK</sequence>
<dbReference type="Pfam" id="PF02075">
    <property type="entry name" value="RuvC"/>
    <property type="match status" value="1"/>
</dbReference>
<reference evidence="16" key="1">
    <citation type="journal article" date="2014" name="Sci. Data">
        <title>Genomes of diverse isolates of the marine cyanobacterium Prochlorococcus.</title>
        <authorList>
            <person name="Biller S."/>
            <person name="Berube P."/>
            <person name="Thompson J."/>
            <person name="Kelly L."/>
            <person name="Roggensack S."/>
            <person name="Awad L."/>
            <person name="Roache-Johnson K."/>
            <person name="Ding H."/>
            <person name="Giovannoni S.J."/>
            <person name="Moore L.R."/>
            <person name="Chisholm S.W."/>
        </authorList>
    </citation>
    <scope>NUCLEOTIDE SEQUENCE [LARGE SCALE GENOMIC DNA]</scope>
    <source>
        <strain evidence="16">PAC1</strain>
    </source>
</reference>
<comment type="subunit">
    <text evidence="13">Homodimer which binds Holliday junction (HJ) DNA. The HJ becomes 2-fold symmetrical on binding to RuvC with unstacked arms; it has a different conformation from HJ DNA in complex with RuvA. In the full resolvosome a probable DNA-RuvA(4)-RuvB(12)-RuvC(2) complex forms which resolves the HJ.</text>
</comment>
<evidence type="ECO:0000256" key="13">
    <source>
        <dbReference type="HAMAP-Rule" id="MF_00034"/>
    </source>
</evidence>
<organism evidence="15 16">
    <name type="scientific">Prochlorococcus marinus str. PAC1</name>
    <dbReference type="NCBI Taxonomy" id="59924"/>
    <lineage>
        <taxon>Bacteria</taxon>
        <taxon>Bacillati</taxon>
        <taxon>Cyanobacteriota</taxon>
        <taxon>Cyanophyceae</taxon>
        <taxon>Synechococcales</taxon>
        <taxon>Prochlorococcaceae</taxon>
        <taxon>Prochlorococcus</taxon>
    </lineage>
</organism>
<evidence type="ECO:0000256" key="1">
    <source>
        <dbReference type="ARBA" id="ARBA00009518"/>
    </source>
</evidence>
<dbReference type="GO" id="GO:0008821">
    <property type="term" value="F:crossover junction DNA endonuclease activity"/>
    <property type="evidence" value="ECO:0007669"/>
    <property type="project" value="UniProtKB-UniRule"/>
</dbReference>
<dbReference type="PANTHER" id="PTHR30194">
    <property type="entry name" value="CROSSOVER JUNCTION ENDODEOXYRIBONUCLEASE RUVC"/>
    <property type="match status" value="1"/>
</dbReference>
<dbReference type="InterPro" id="IPR036397">
    <property type="entry name" value="RNaseH_sf"/>
</dbReference>